<dbReference type="Proteomes" id="UP000184159">
    <property type="component" value="Unassembled WGS sequence"/>
</dbReference>
<keyword evidence="1" id="KW-0472">Membrane</keyword>
<protein>
    <submittedName>
        <fullName evidence="4">Diguanylate cyclase (GGDEF) domain-containing protein</fullName>
    </submittedName>
</protein>
<dbReference type="PROSITE" id="PS50883">
    <property type="entry name" value="EAL"/>
    <property type="match status" value="1"/>
</dbReference>
<feature type="domain" description="EAL" evidence="2">
    <location>
        <begin position="589"/>
        <end position="845"/>
    </location>
</feature>
<dbReference type="SMART" id="SM00267">
    <property type="entry name" value="GGDEF"/>
    <property type="match status" value="1"/>
</dbReference>
<feature type="transmembrane region" description="Helical" evidence="1">
    <location>
        <begin position="360"/>
        <end position="382"/>
    </location>
</feature>
<dbReference type="InterPro" id="IPR029787">
    <property type="entry name" value="Nucleotide_cyclase"/>
</dbReference>
<dbReference type="CDD" id="cd01949">
    <property type="entry name" value="GGDEF"/>
    <property type="match status" value="1"/>
</dbReference>
<dbReference type="SUPFAM" id="SSF55073">
    <property type="entry name" value="Nucleotide cyclase"/>
    <property type="match status" value="1"/>
</dbReference>
<dbReference type="SMART" id="SM00052">
    <property type="entry name" value="EAL"/>
    <property type="match status" value="1"/>
</dbReference>
<organism evidence="4 5">
    <name type="scientific">Vibrio gazogenes DSM 21264 = NBRC 103151</name>
    <dbReference type="NCBI Taxonomy" id="1123492"/>
    <lineage>
        <taxon>Bacteria</taxon>
        <taxon>Pseudomonadati</taxon>
        <taxon>Pseudomonadota</taxon>
        <taxon>Gammaproteobacteria</taxon>
        <taxon>Vibrionales</taxon>
        <taxon>Vibrionaceae</taxon>
        <taxon>Vibrio</taxon>
    </lineage>
</organism>
<dbReference type="CDD" id="cd01948">
    <property type="entry name" value="EAL"/>
    <property type="match status" value="1"/>
</dbReference>
<dbReference type="InterPro" id="IPR000160">
    <property type="entry name" value="GGDEF_dom"/>
</dbReference>
<dbReference type="PANTHER" id="PTHR44757">
    <property type="entry name" value="DIGUANYLATE CYCLASE DGCP"/>
    <property type="match status" value="1"/>
</dbReference>
<evidence type="ECO:0000313" key="4">
    <source>
        <dbReference type="EMBL" id="SHF79767.1"/>
    </source>
</evidence>
<dbReference type="Pfam" id="PF08269">
    <property type="entry name" value="dCache_2"/>
    <property type="match status" value="1"/>
</dbReference>
<feature type="domain" description="GGDEF" evidence="3">
    <location>
        <begin position="447"/>
        <end position="580"/>
    </location>
</feature>
<dbReference type="Pfam" id="PF00990">
    <property type="entry name" value="GGDEF"/>
    <property type="match status" value="1"/>
</dbReference>
<reference evidence="5" key="1">
    <citation type="submission" date="2016-11" db="EMBL/GenBank/DDBJ databases">
        <authorList>
            <person name="Varghese N."/>
            <person name="Submissions S."/>
        </authorList>
    </citation>
    <scope>NUCLEOTIDE SEQUENCE [LARGE SCALE GENOMIC DNA]</scope>
    <source>
        <strain evidence="5">DSM 21264</strain>
    </source>
</reference>
<dbReference type="Gene3D" id="3.30.70.270">
    <property type="match status" value="1"/>
</dbReference>
<dbReference type="Gene3D" id="3.30.450.20">
    <property type="entry name" value="PAS domain"/>
    <property type="match status" value="1"/>
</dbReference>
<feature type="transmembrane region" description="Helical" evidence="1">
    <location>
        <begin position="20"/>
        <end position="38"/>
    </location>
</feature>
<dbReference type="PANTHER" id="PTHR44757:SF2">
    <property type="entry name" value="BIOFILM ARCHITECTURE MAINTENANCE PROTEIN MBAA"/>
    <property type="match status" value="1"/>
</dbReference>
<evidence type="ECO:0000313" key="5">
    <source>
        <dbReference type="Proteomes" id="UP000184159"/>
    </source>
</evidence>
<dbReference type="Gene3D" id="3.20.20.450">
    <property type="entry name" value="EAL domain"/>
    <property type="match status" value="1"/>
</dbReference>
<dbReference type="InterPro" id="IPR004010">
    <property type="entry name" value="Double_Cache_2"/>
</dbReference>
<dbReference type="InterPro" id="IPR052155">
    <property type="entry name" value="Biofilm_reg_signaling"/>
</dbReference>
<accession>A0A1M5EKP5</accession>
<dbReference type="NCBIfam" id="TIGR00254">
    <property type="entry name" value="GGDEF"/>
    <property type="match status" value="1"/>
</dbReference>
<dbReference type="InterPro" id="IPR035919">
    <property type="entry name" value="EAL_sf"/>
</dbReference>
<gene>
    <name evidence="4" type="ORF">SAMN02745781_03190</name>
</gene>
<dbReference type="SUPFAM" id="SSF141868">
    <property type="entry name" value="EAL domain-like"/>
    <property type="match status" value="1"/>
</dbReference>
<dbReference type="Pfam" id="PF00563">
    <property type="entry name" value="EAL"/>
    <property type="match status" value="1"/>
</dbReference>
<keyword evidence="1" id="KW-0812">Transmembrane</keyword>
<dbReference type="InterPro" id="IPR001633">
    <property type="entry name" value="EAL_dom"/>
</dbReference>
<dbReference type="RefSeq" id="WP_072961484.1">
    <property type="nucleotide sequence ID" value="NZ_FQUH01000017.1"/>
</dbReference>
<sequence>MNRANSPLENERHLLRIIQLAPIFVVGCLALVLNGYLYEADRQRLAENSSALYHEMMLSEKLLTQQHVALIHKEFDRQKAYLMQHLQYQVRQRVYDAYELIRHLYYQNNTLSPEEIKLAVTQALQSQGELPRSSYFFIQSRHRSGMLRTQPEDVQVLPASFHPDTSVSEDFLRQIEHQGESFFRWDVQSQFSSSLSKPSQREKMGFGKYFSPLGWVVGAVENVADMEHNVQQSLLKWINQYPYEHVRHQNGGAYMIAVADQSGRILADNESTYIGRQLQGIVLPEGFTDTWQSLVQSHLPNRFVRGQMMFNDNSLDDESMLYIESLGDWGWHVVAGFPMVRFDDYFQQKFTQIKQKSDQALWNIVIFSVLFSGIVLLLSFYIGRLIAGRFHRYQEKIRQHIEHVEDSRDQMHFMAMHDVLTSLPNRMMFLKGVKKEISRLHTQSQMRYLVIVFVDLDEFKKINDTYGHALGDQLLMNVADRFRHLLGEHDLVSRFGGDEFVFCFSSLSHKADAEHKVSRIQRVFDEPFELSGTQLQTTCSIGASLYPDDGKLAEELLNKADVVLYQAKKKQRGSVVFYNQEIHAHLQHFLAIESQLQHALRKHEMFICYQPLVHVKTWNVLGLEALVRWDNDTLGTVKPEEFIHIAEDTGLFYTLGNYIFERACREVLMLSPNGRYALSLNVNVSAKQLLTPGFVDDIVAIIKHVGIDISRIHIEITESVLIREFQQAREVLFSLKRVGIRISLDDFGKGYSSLSYLNQLPIDEVKIDKSFIDKMLCSEESCTLIKTVLAIGQSAHFGVVAEGVETHAQLLALTNQTTTGCLVQGYYFDKPMRVEMIQQRMRSSKRWDCRTH</sequence>
<dbReference type="EMBL" id="FQUH01000017">
    <property type="protein sequence ID" value="SHF79767.1"/>
    <property type="molecule type" value="Genomic_DNA"/>
</dbReference>
<keyword evidence="5" id="KW-1185">Reference proteome</keyword>
<evidence type="ECO:0000256" key="1">
    <source>
        <dbReference type="SAM" id="Phobius"/>
    </source>
</evidence>
<dbReference type="PROSITE" id="PS51257">
    <property type="entry name" value="PROKAR_LIPOPROTEIN"/>
    <property type="match status" value="1"/>
</dbReference>
<dbReference type="PROSITE" id="PS50887">
    <property type="entry name" value="GGDEF"/>
    <property type="match status" value="1"/>
</dbReference>
<evidence type="ECO:0000259" key="2">
    <source>
        <dbReference type="PROSITE" id="PS50883"/>
    </source>
</evidence>
<keyword evidence="1" id="KW-1133">Transmembrane helix</keyword>
<dbReference type="AlphaFoldDB" id="A0A1M5EKP5"/>
<proteinExistence type="predicted"/>
<name>A0A1M5EKP5_VIBGA</name>
<dbReference type="InterPro" id="IPR043128">
    <property type="entry name" value="Rev_trsase/Diguanyl_cyclase"/>
</dbReference>
<evidence type="ECO:0000259" key="3">
    <source>
        <dbReference type="PROSITE" id="PS50887"/>
    </source>
</evidence>